<comment type="caution">
    <text evidence="2">The sequence shown here is derived from an EMBL/GenBank/DDBJ whole genome shotgun (WGS) entry which is preliminary data.</text>
</comment>
<evidence type="ECO:0000313" key="3">
    <source>
        <dbReference type="Proteomes" id="UP001589610"/>
    </source>
</evidence>
<keyword evidence="3" id="KW-1185">Reference proteome</keyword>
<organism evidence="2 3">
    <name type="scientific">Streptosporangium vulgare</name>
    <dbReference type="NCBI Taxonomy" id="46190"/>
    <lineage>
        <taxon>Bacteria</taxon>
        <taxon>Bacillati</taxon>
        <taxon>Actinomycetota</taxon>
        <taxon>Actinomycetes</taxon>
        <taxon>Streptosporangiales</taxon>
        <taxon>Streptosporangiaceae</taxon>
        <taxon>Streptosporangium</taxon>
    </lineage>
</organism>
<feature type="region of interest" description="Disordered" evidence="1">
    <location>
        <begin position="33"/>
        <end position="52"/>
    </location>
</feature>
<evidence type="ECO:0000256" key="1">
    <source>
        <dbReference type="SAM" id="MobiDB-lite"/>
    </source>
</evidence>
<proteinExistence type="predicted"/>
<gene>
    <name evidence="2" type="ORF">ACFFRH_08160</name>
</gene>
<sequence length="83" mass="8613">MHAVDVPLRRGQQSLHPAWGGLAGVFGQRPTGFALDTGQQPFDAGTGAQAHFPPSEPACDVGERVIQLPLASDVSQLGQPVLG</sequence>
<reference evidence="2 3" key="1">
    <citation type="submission" date="2024-09" db="EMBL/GenBank/DDBJ databases">
        <authorList>
            <person name="Sun Q."/>
            <person name="Mori K."/>
        </authorList>
    </citation>
    <scope>NUCLEOTIDE SEQUENCE [LARGE SCALE GENOMIC DNA]</scope>
    <source>
        <strain evidence="2 3">JCM 3028</strain>
    </source>
</reference>
<dbReference type="RefSeq" id="WP_386155723.1">
    <property type="nucleotide sequence ID" value="NZ_JBHMBS010000003.1"/>
</dbReference>
<evidence type="ECO:0000313" key="2">
    <source>
        <dbReference type="EMBL" id="MFB9675458.1"/>
    </source>
</evidence>
<protein>
    <submittedName>
        <fullName evidence="2">Uncharacterized protein</fullName>
    </submittedName>
</protein>
<accession>A0ABV5T8R3</accession>
<name>A0ABV5T8R3_9ACTN</name>
<dbReference type="Proteomes" id="UP001589610">
    <property type="component" value="Unassembled WGS sequence"/>
</dbReference>
<dbReference type="EMBL" id="JBHMBS010000003">
    <property type="protein sequence ID" value="MFB9675458.1"/>
    <property type="molecule type" value="Genomic_DNA"/>
</dbReference>